<evidence type="ECO:0000313" key="2">
    <source>
        <dbReference type="Proteomes" id="UP000829398"/>
    </source>
</evidence>
<sequence>MSSKVNHGPFEGLGGLSWEGVVGFVSDSASSTIGVTGGGSVGLGLVGLGFCLGGAEVGCCLFKVAAYCASCQHLGQLIHVMLQNLGLPSCGSWLELGFALAPPIEPHLLGLAVSNETPLASSASIPASLCLETLLGDQAQPSSASAQSIKDSLLILEGPITRARAKKIKEAMQGFVQATLEEFNSNSICKRQMFKMGLKEEEPALVYLIRANELDQEGFSSAPFSVELLHDMGQVTHCQGDFNVIQSISKISSGHDQPQGAIDAFSLALLDCGLEDARDVASGPSRFKFLHAWLKHLDFLDVVLQSWVAPVEAEKDVAQKKKIEDASSEWISKPVTVALSVVDYFEGLLARAMPRNYKSTLLVLLPKKPSLASWVDFCPINPCNGSKKELVHDLNCRNQGNNVVLKVDMAKAYDRMSWSFIIKMLRCFGFSKRWAKSSFYIRSLASASSQATVHYVTGFQQHQLPITYLGCPVFTRCLELSHFDDMVQKVRDKISGWANRLLSFDGKLVLICHVLSSMSFHIFHVLQYLEHIFAQFLWGDSEGRHQIHWCRWLKVYYPIEEGGLVQELSINASEGGLGYLASTPLYDSGTVGDKGKVENVLSTFIVEQILLVPFSSREPNLIHWDLASDGTPRLRTACELVHCSRPRDERVCELWLPLRRFIRLVSWTRPPPEVVKLTVDGCSRGNPGMGLELATQLGYLMVEVELATQLGYPMVEVELDLAIVISWIHSWGRVRWACSFT</sequence>
<evidence type="ECO:0000313" key="1">
    <source>
        <dbReference type="EMBL" id="KAH9734744.1"/>
    </source>
</evidence>
<accession>A0ACB8JQ44</accession>
<reference evidence="2" key="1">
    <citation type="journal article" date="2023" name="Hortic. Res.">
        <title>A chromosome-level phased genome enabling allele-level studies in sweet orange: a case study on citrus Huanglongbing tolerance.</title>
        <authorList>
            <person name="Wu B."/>
            <person name="Yu Q."/>
            <person name="Deng Z."/>
            <person name="Duan Y."/>
            <person name="Luo F."/>
            <person name="Gmitter F. Jr."/>
        </authorList>
    </citation>
    <scope>NUCLEOTIDE SEQUENCE [LARGE SCALE GENOMIC DNA]</scope>
    <source>
        <strain evidence="2">cv. Valencia</strain>
    </source>
</reference>
<proteinExistence type="predicted"/>
<keyword evidence="2" id="KW-1185">Reference proteome</keyword>
<protein>
    <submittedName>
        <fullName evidence="1">Uncharacterized protein</fullName>
    </submittedName>
</protein>
<dbReference type="EMBL" id="CM039175">
    <property type="protein sequence ID" value="KAH9734744.1"/>
    <property type="molecule type" value="Genomic_DNA"/>
</dbReference>
<name>A0ACB8JQ44_CITSI</name>
<comment type="caution">
    <text evidence="1">The sequence shown here is derived from an EMBL/GenBank/DDBJ whole genome shotgun (WGS) entry which is preliminary data.</text>
</comment>
<organism evidence="1 2">
    <name type="scientific">Citrus sinensis</name>
    <name type="common">Sweet orange</name>
    <name type="synonym">Citrus aurantium var. sinensis</name>
    <dbReference type="NCBI Taxonomy" id="2711"/>
    <lineage>
        <taxon>Eukaryota</taxon>
        <taxon>Viridiplantae</taxon>
        <taxon>Streptophyta</taxon>
        <taxon>Embryophyta</taxon>
        <taxon>Tracheophyta</taxon>
        <taxon>Spermatophyta</taxon>
        <taxon>Magnoliopsida</taxon>
        <taxon>eudicotyledons</taxon>
        <taxon>Gunneridae</taxon>
        <taxon>Pentapetalae</taxon>
        <taxon>rosids</taxon>
        <taxon>malvids</taxon>
        <taxon>Sapindales</taxon>
        <taxon>Rutaceae</taxon>
        <taxon>Aurantioideae</taxon>
        <taxon>Citrus</taxon>
    </lineage>
</organism>
<gene>
    <name evidence="1" type="ORF">KPL71_017486</name>
</gene>
<dbReference type="Proteomes" id="UP000829398">
    <property type="component" value="Chromosome 6"/>
</dbReference>